<dbReference type="PANTHER" id="PTHR43677:SF3">
    <property type="entry name" value="PROSTAGLANDIN REDUCTASE 3"/>
    <property type="match status" value="1"/>
</dbReference>
<dbReference type="InterPro" id="IPR020843">
    <property type="entry name" value="ER"/>
</dbReference>
<dbReference type="InterPro" id="IPR051397">
    <property type="entry name" value="Zn-ADH-like_protein"/>
</dbReference>
<dbReference type="Gene3D" id="3.90.180.10">
    <property type="entry name" value="Medium-chain alcohol dehydrogenases, catalytic domain"/>
    <property type="match status" value="1"/>
</dbReference>
<dbReference type="SUPFAM" id="SSF51735">
    <property type="entry name" value="NAD(P)-binding Rossmann-fold domains"/>
    <property type="match status" value="1"/>
</dbReference>
<dbReference type="InterPro" id="IPR013154">
    <property type="entry name" value="ADH-like_N"/>
</dbReference>
<dbReference type="STRING" id="188477.A0A3S1B0X1"/>
<dbReference type="FunFam" id="3.40.50.720:FF:000121">
    <property type="entry name" value="Prostaglandin reductase 2"/>
    <property type="match status" value="1"/>
</dbReference>
<keyword evidence="5" id="KW-1185">Reference proteome</keyword>
<evidence type="ECO:0000256" key="1">
    <source>
        <dbReference type="ARBA" id="ARBA00011981"/>
    </source>
</evidence>
<dbReference type="OrthoDB" id="9992527at2759"/>
<gene>
    <name evidence="4" type="ORF">EGW08_018779</name>
</gene>
<dbReference type="GO" id="GO:0005739">
    <property type="term" value="C:mitochondrion"/>
    <property type="evidence" value="ECO:0007669"/>
    <property type="project" value="TreeGrafter"/>
</dbReference>
<evidence type="ECO:0000256" key="2">
    <source>
        <dbReference type="ARBA" id="ARBA00023002"/>
    </source>
</evidence>
<dbReference type="InterPro" id="IPR013149">
    <property type="entry name" value="ADH-like_C"/>
</dbReference>
<proteinExistence type="predicted"/>
<sequence>MLLFWLAWSQRCFAATCHINQTKANQIRPSPEFKPPSSIVSAMTSPAVVPSQMKQIMVKEKGSNYRKATEIVTVPVPEPQAKQVLVRISYAAINASDVLLCDGFYTPGLQPPYPAGLEAMGEIVATGEGSKLAVGQNVNFFKIGSFSEYVVLDDELVTVIPSADPANLLIAISGLTASIALERKGNIKSGDTLLVTAAAGATGQFAVQLGKLAGCHVIGTCSTDEKAEFLKSIGCDRPVVYTRESLDEVLKQEYPNGVDVVYESIGNEIFDTCFKNLSRYGRIIVIGVISGYEKDGSYTIPATKLPFPFATVDKSCDILGFFLGHYGADMSVHAERLAKLMSSGQLKAEVDNGEKSEKGPFRGIDMVYDAIDHMYAKKNTGKVVVAIGAGSTKATVPV</sequence>
<protein>
    <recommendedName>
        <fullName evidence="1">15-oxoprostaglandin 13-reductase</fullName>
        <ecNumber evidence="1">1.3.1.48</ecNumber>
    </recommendedName>
</protein>
<reference evidence="4 5" key="1">
    <citation type="submission" date="2019-01" db="EMBL/GenBank/DDBJ databases">
        <title>A draft genome assembly of the solar-powered sea slug Elysia chlorotica.</title>
        <authorList>
            <person name="Cai H."/>
            <person name="Li Q."/>
            <person name="Fang X."/>
            <person name="Li J."/>
            <person name="Curtis N.E."/>
            <person name="Altenburger A."/>
            <person name="Shibata T."/>
            <person name="Feng M."/>
            <person name="Maeda T."/>
            <person name="Schwartz J.A."/>
            <person name="Shigenobu S."/>
            <person name="Lundholm N."/>
            <person name="Nishiyama T."/>
            <person name="Yang H."/>
            <person name="Hasebe M."/>
            <person name="Li S."/>
            <person name="Pierce S.K."/>
            <person name="Wang J."/>
        </authorList>
    </citation>
    <scope>NUCLEOTIDE SEQUENCE [LARGE SCALE GENOMIC DNA]</scope>
    <source>
        <strain evidence="4">EC2010</strain>
        <tissue evidence="4">Whole organism of an adult</tissue>
    </source>
</reference>
<dbReference type="InterPro" id="IPR036291">
    <property type="entry name" value="NAD(P)-bd_dom_sf"/>
</dbReference>
<organism evidence="4 5">
    <name type="scientific">Elysia chlorotica</name>
    <name type="common">Eastern emerald elysia</name>
    <name type="synonym">Sea slug</name>
    <dbReference type="NCBI Taxonomy" id="188477"/>
    <lineage>
        <taxon>Eukaryota</taxon>
        <taxon>Metazoa</taxon>
        <taxon>Spiralia</taxon>
        <taxon>Lophotrochozoa</taxon>
        <taxon>Mollusca</taxon>
        <taxon>Gastropoda</taxon>
        <taxon>Heterobranchia</taxon>
        <taxon>Euthyneura</taxon>
        <taxon>Panpulmonata</taxon>
        <taxon>Sacoglossa</taxon>
        <taxon>Placobranchoidea</taxon>
        <taxon>Plakobranchidae</taxon>
        <taxon>Elysia</taxon>
    </lineage>
</organism>
<evidence type="ECO:0000313" key="5">
    <source>
        <dbReference type="Proteomes" id="UP000271974"/>
    </source>
</evidence>
<evidence type="ECO:0000259" key="3">
    <source>
        <dbReference type="SMART" id="SM00829"/>
    </source>
</evidence>
<dbReference type="AlphaFoldDB" id="A0A3S1B0X1"/>
<dbReference type="InterPro" id="IPR011032">
    <property type="entry name" value="GroES-like_sf"/>
</dbReference>
<dbReference type="Proteomes" id="UP000271974">
    <property type="component" value="Unassembled WGS sequence"/>
</dbReference>
<name>A0A3S1B0X1_ELYCH</name>
<dbReference type="Gene3D" id="3.40.50.720">
    <property type="entry name" value="NAD(P)-binding Rossmann-like Domain"/>
    <property type="match status" value="1"/>
</dbReference>
<comment type="caution">
    <text evidence="4">The sequence shown here is derived from an EMBL/GenBank/DDBJ whole genome shotgun (WGS) entry which is preliminary data.</text>
</comment>
<dbReference type="GO" id="GO:0047522">
    <property type="term" value="F:15-oxoprostaglandin 13-reductase [NAD(P)+] activity"/>
    <property type="evidence" value="ECO:0007669"/>
    <property type="project" value="UniProtKB-EC"/>
</dbReference>
<evidence type="ECO:0000313" key="4">
    <source>
        <dbReference type="EMBL" id="RUS73456.1"/>
    </source>
</evidence>
<dbReference type="Pfam" id="PF08240">
    <property type="entry name" value="ADH_N"/>
    <property type="match status" value="1"/>
</dbReference>
<feature type="domain" description="Enoyl reductase (ER)" evidence="3">
    <location>
        <begin position="68"/>
        <end position="385"/>
    </location>
</feature>
<dbReference type="SMART" id="SM00829">
    <property type="entry name" value="PKS_ER"/>
    <property type="match status" value="1"/>
</dbReference>
<dbReference type="Pfam" id="PF00107">
    <property type="entry name" value="ADH_zinc_N"/>
    <property type="match status" value="1"/>
</dbReference>
<dbReference type="PANTHER" id="PTHR43677">
    <property type="entry name" value="SHORT-CHAIN DEHYDROGENASE/REDUCTASE"/>
    <property type="match status" value="1"/>
</dbReference>
<keyword evidence="2" id="KW-0560">Oxidoreductase</keyword>
<accession>A0A3S1B0X1</accession>
<dbReference type="EC" id="1.3.1.48" evidence="1"/>
<dbReference type="EMBL" id="RQTK01000934">
    <property type="protein sequence ID" value="RUS73456.1"/>
    <property type="molecule type" value="Genomic_DNA"/>
</dbReference>
<dbReference type="SUPFAM" id="SSF50129">
    <property type="entry name" value="GroES-like"/>
    <property type="match status" value="1"/>
</dbReference>